<comment type="similarity">
    <text evidence="1 4">Belongs to the short-chain dehydrogenases/reductases (SDR) family.</text>
</comment>
<dbReference type="InterPro" id="IPR002347">
    <property type="entry name" value="SDR_fam"/>
</dbReference>
<evidence type="ECO:0000256" key="5">
    <source>
        <dbReference type="SAM" id="MobiDB-lite"/>
    </source>
</evidence>
<evidence type="ECO:0000313" key="7">
    <source>
        <dbReference type="Proteomes" id="UP000772196"/>
    </source>
</evidence>
<feature type="compositionally biased region" description="Basic and acidic residues" evidence="5">
    <location>
        <begin position="257"/>
        <end position="273"/>
    </location>
</feature>
<feature type="region of interest" description="Disordered" evidence="5">
    <location>
        <begin position="257"/>
        <end position="288"/>
    </location>
</feature>
<keyword evidence="7" id="KW-1185">Reference proteome</keyword>
<dbReference type="PRINTS" id="PR00080">
    <property type="entry name" value="SDRFAMILY"/>
</dbReference>
<evidence type="ECO:0000313" key="6">
    <source>
        <dbReference type="EMBL" id="NKI42991.1"/>
    </source>
</evidence>
<dbReference type="PANTHER" id="PTHR43391:SF14">
    <property type="entry name" value="DEHYDROGENASE_REDUCTASE SDR FAMILY PROTEIN 7-LIKE"/>
    <property type="match status" value="1"/>
</dbReference>
<evidence type="ECO:0000256" key="3">
    <source>
        <dbReference type="ARBA" id="ARBA00023002"/>
    </source>
</evidence>
<dbReference type="PRINTS" id="PR00081">
    <property type="entry name" value="GDHRDH"/>
</dbReference>
<proteinExistence type="inferred from homology"/>
<evidence type="ECO:0000256" key="4">
    <source>
        <dbReference type="RuleBase" id="RU000363"/>
    </source>
</evidence>
<dbReference type="InterPro" id="IPR036291">
    <property type="entry name" value="NAD(P)-bd_dom_sf"/>
</dbReference>
<dbReference type="SUPFAM" id="SSF51735">
    <property type="entry name" value="NAD(P)-binding Rossmann-fold domains"/>
    <property type="match status" value="1"/>
</dbReference>
<keyword evidence="3" id="KW-0560">Oxidoreductase</keyword>
<evidence type="ECO:0000256" key="1">
    <source>
        <dbReference type="ARBA" id="ARBA00006484"/>
    </source>
</evidence>
<dbReference type="Pfam" id="PF00106">
    <property type="entry name" value="adh_short"/>
    <property type="match status" value="1"/>
</dbReference>
<dbReference type="RefSeq" id="WP_168540557.1">
    <property type="nucleotide sequence ID" value="NZ_JAAWWP010000010.1"/>
</dbReference>
<keyword evidence="2" id="KW-0521">NADP</keyword>
<name>A0ABX1H7J5_9ACTN</name>
<evidence type="ECO:0000256" key="2">
    <source>
        <dbReference type="ARBA" id="ARBA00022857"/>
    </source>
</evidence>
<reference evidence="6 7" key="1">
    <citation type="submission" date="2020-04" db="EMBL/GenBank/DDBJ databases">
        <title>Phylogenetic Diversity and Antibacterial Activity against Ralstonia solanacearum of Endophytic Actinomycete Isolated from Moss.</title>
        <authorList>
            <person name="Zhuang X."/>
        </authorList>
    </citation>
    <scope>NUCLEOTIDE SEQUENCE [LARGE SCALE GENOMIC DNA]</scope>
    <source>
        <strain evidence="6 7">LD120</strain>
    </source>
</reference>
<dbReference type="PANTHER" id="PTHR43391">
    <property type="entry name" value="RETINOL DEHYDROGENASE-RELATED"/>
    <property type="match status" value="1"/>
</dbReference>
<feature type="compositionally biased region" description="Low complexity" evidence="5">
    <location>
        <begin position="274"/>
        <end position="288"/>
    </location>
</feature>
<protein>
    <submittedName>
        <fullName evidence="6">SDR family NAD(P)-dependent oxidoreductase</fullName>
    </submittedName>
</protein>
<accession>A0ABX1H7J5</accession>
<dbReference type="EMBL" id="JAAWWP010000010">
    <property type="protein sequence ID" value="NKI42991.1"/>
    <property type="molecule type" value="Genomic_DNA"/>
</dbReference>
<comment type="caution">
    <text evidence="6">The sequence shown here is derived from an EMBL/GenBank/DDBJ whole genome shotgun (WGS) entry which is preliminary data.</text>
</comment>
<dbReference type="Gene3D" id="3.40.50.720">
    <property type="entry name" value="NAD(P)-binding Rossmann-like Domain"/>
    <property type="match status" value="1"/>
</dbReference>
<sequence length="288" mass="31110">MSRRVLVTGGASGLGAALAAAFAARGDRVLVTDIGAEPPAQLPPSASYLRLDVTSQEDWDAARERVVTEFGGLDLLINNAGVAAGGRIELLDLDEWRWITEINLFGVVRGCRTFTPLFKEQGSGHLVNTASMAGLVHPPAMSSYNAVKSAVVALSETLRFELEPFGIAVSVVCPSFFRTNLASSMRGSDPMMQSVARKLIERSRLGAEEIAAIVVKAVDRRTPLILTDKAGRRAYLAKRFLAPLYVRQMLAFGEKLRRGGEQADRERADREQAARAQESAPAAAEGER</sequence>
<organism evidence="6 7">
    <name type="scientific">Streptomyces physcomitrii</name>
    <dbReference type="NCBI Taxonomy" id="2724184"/>
    <lineage>
        <taxon>Bacteria</taxon>
        <taxon>Bacillati</taxon>
        <taxon>Actinomycetota</taxon>
        <taxon>Actinomycetes</taxon>
        <taxon>Kitasatosporales</taxon>
        <taxon>Streptomycetaceae</taxon>
        <taxon>Streptomyces</taxon>
    </lineage>
</organism>
<dbReference type="Proteomes" id="UP000772196">
    <property type="component" value="Unassembled WGS sequence"/>
</dbReference>
<gene>
    <name evidence="6" type="ORF">HFV08_17450</name>
</gene>